<reference evidence="1 2" key="1">
    <citation type="submission" date="2019-03" db="EMBL/GenBank/DDBJ databases">
        <title>Genomic Encyclopedia of Type Strains, Phase IV (KMG-IV): sequencing the most valuable type-strain genomes for metagenomic binning, comparative biology and taxonomic classification.</title>
        <authorList>
            <person name="Goeker M."/>
        </authorList>
    </citation>
    <scope>NUCLEOTIDE SEQUENCE [LARGE SCALE GENOMIC DNA]</scope>
    <source>
        <strain evidence="1 2">DSM 101483</strain>
    </source>
</reference>
<proteinExistence type="predicted"/>
<dbReference type="EMBL" id="SOBK01000006">
    <property type="protein sequence ID" value="TDT88306.1"/>
    <property type="molecule type" value="Genomic_DNA"/>
</dbReference>
<evidence type="ECO:0000313" key="2">
    <source>
        <dbReference type="Proteomes" id="UP000295506"/>
    </source>
</evidence>
<evidence type="ECO:0000313" key="1">
    <source>
        <dbReference type="EMBL" id="TDT88306.1"/>
    </source>
</evidence>
<comment type="caution">
    <text evidence="1">The sequence shown here is derived from an EMBL/GenBank/DDBJ whole genome shotgun (WGS) entry which is preliminary data.</text>
</comment>
<organism evidence="1 2">
    <name type="scientific">Pseudodesulfovibrio indicus</name>
    <dbReference type="NCBI Taxonomy" id="1716143"/>
    <lineage>
        <taxon>Bacteria</taxon>
        <taxon>Pseudomonadati</taxon>
        <taxon>Thermodesulfobacteriota</taxon>
        <taxon>Desulfovibrionia</taxon>
        <taxon>Desulfovibrionales</taxon>
        <taxon>Desulfovibrionaceae</taxon>
    </lineage>
</organism>
<accession>A0AA94TJ11</accession>
<name>A0AA94TJ11_9BACT</name>
<dbReference type="AlphaFoldDB" id="A0AA94TJ11"/>
<dbReference type="RefSeq" id="WP_158509895.1">
    <property type="nucleotide sequence ID" value="NZ_CP014206.1"/>
</dbReference>
<protein>
    <submittedName>
        <fullName evidence="1">Uncharacterized protein</fullName>
    </submittedName>
</protein>
<sequence>MLKSKGESQKHMSVLPVKKSFNHLYLLTLYIFGKRIDQYAEHIDLPSPATRFSGIGWRLTSSRYKARYLRMKSHSNRFAFFFFFSFRFFRSACGLGVCV</sequence>
<dbReference type="Proteomes" id="UP000295506">
    <property type="component" value="Unassembled WGS sequence"/>
</dbReference>
<gene>
    <name evidence="1" type="ORF">EDC59_106119</name>
</gene>